<feature type="non-terminal residue" evidence="1">
    <location>
        <position position="35"/>
    </location>
</feature>
<evidence type="ECO:0000313" key="2">
    <source>
        <dbReference type="Proteomes" id="UP000054721"/>
    </source>
</evidence>
<protein>
    <submittedName>
        <fullName evidence="1">Uncharacterized protein</fullName>
    </submittedName>
</protein>
<organism evidence="1 2">
    <name type="scientific">Trichinella nativa</name>
    <dbReference type="NCBI Taxonomy" id="6335"/>
    <lineage>
        <taxon>Eukaryota</taxon>
        <taxon>Metazoa</taxon>
        <taxon>Ecdysozoa</taxon>
        <taxon>Nematoda</taxon>
        <taxon>Enoplea</taxon>
        <taxon>Dorylaimia</taxon>
        <taxon>Trichinellida</taxon>
        <taxon>Trichinellidae</taxon>
        <taxon>Trichinella</taxon>
    </lineage>
</organism>
<sequence length="35" mass="3933">MRVNLRLGRITFWLAAAHGRAVVTAKAEPAWRVTL</sequence>
<dbReference type="EMBL" id="JYDW01003489">
    <property type="protein sequence ID" value="KRZ45501.1"/>
    <property type="molecule type" value="Genomic_DNA"/>
</dbReference>
<name>A0A0V1KE43_9BILA</name>
<comment type="caution">
    <text evidence="1">The sequence shown here is derived from an EMBL/GenBank/DDBJ whole genome shotgun (WGS) entry which is preliminary data.</text>
</comment>
<evidence type="ECO:0000313" key="1">
    <source>
        <dbReference type="EMBL" id="KRZ45501.1"/>
    </source>
</evidence>
<dbReference type="Proteomes" id="UP000054721">
    <property type="component" value="Unassembled WGS sequence"/>
</dbReference>
<accession>A0A0V1KE43</accession>
<dbReference type="AlphaFoldDB" id="A0A0V1KE43"/>
<reference evidence="1 2" key="1">
    <citation type="submission" date="2015-05" db="EMBL/GenBank/DDBJ databases">
        <title>Evolution of Trichinella species and genotypes.</title>
        <authorList>
            <person name="Korhonen P.K."/>
            <person name="Edoardo P."/>
            <person name="Giuseppe L.R."/>
            <person name="Gasser R.B."/>
        </authorList>
    </citation>
    <scope>NUCLEOTIDE SEQUENCE [LARGE SCALE GENOMIC DNA]</scope>
    <source>
        <strain evidence="1">ISS10</strain>
    </source>
</reference>
<proteinExistence type="predicted"/>
<gene>
    <name evidence="1" type="ORF">T02_14000</name>
</gene>
<keyword evidence="2" id="KW-1185">Reference proteome</keyword>